<evidence type="ECO:0000313" key="4">
    <source>
        <dbReference type="Proteomes" id="UP001432180"/>
    </source>
</evidence>
<evidence type="ECO:0000256" key="2">
    <source>
        <dbReference type="SAM" id="Phobius"/>
    </source>
</evidence>
<evidence type="ECO:0000313" key="3">
    <source>
        <dbReference type="EMBL" id="WPL17581.1"/>
    </source>
</evidence>
<gene>
    <name evidence="3" type="ORF">Thiowin_02606</name>
</gene>
<protein>
    <recommendedName>
        <fullName evidence="5">Zinc-ribbon domain-containing protein</fullName>
    </recommendedName>
</protein>
<feature type="transmembrane region" description="Helical" evidence="2">
    <location>
        <begin position="111"/>
        <end position="132"/>
    </location>
</feature>
<feature type="transmembrane region" description="Helical" evidence="2">
    <location>
        <begin position="72"/>
        <end position="91"/>
    </location>
</feature>
<evidence type="ECO:0000256" key="1">
    <source>
        <dbReference type="SAM" id="MobiDB-lite"/>
    </source>
</evidence>
<keyword evidence="2" id="KW-0812">Transmembrane</keyword>
<dbReference type="RefSeq" id="WP_328983391.1">
    <property type="nucleotide sequence ID" value="NZ_CP121472.1"/>
</dbReference>
<keyword evidence="4" id="KW-1185">Reference proteome</keyword>
<keyword evidence="2" id="KW-1133">Transmembrane helix</keyword>
<dbReference type="EMBL" id="CP121472">
    <property type="protein sequence ID" value="WPL17581.1"/>
    <property type="molecule type" value="Genomic_DNA"/>
</dbReference>
<accession>A0ABZ0SBV8</accession>
<organism evidence="3 4">
    <name type="scientific">Thiorhodovibrio winogradskyi</name>
    <dbReference type="NCBI Taxonomy" id="77007"/>
    <lineage>
        <taxon>Bacteria</taxon>
        <taxon>Pseudomonadati</taxon>
        <taxon>Pseudomonadota</taxon>
        <taxon>Gammaproteobacteria</taxon>
        <taxon>Chromatiales</taxon>
        <taxon>Chromatiaceae</taxon>
        <taxon>Thiorhodovibrio</taxon>
    </lineage>
</organism>
<feature type="region of interest" description="Disordered" evidence="1">
    <location>
        <begin position="36"/>
        <end position="56"/>
    </location>
</feature>
<keyword evidence="2" id="KW-0472">Membrane</keyword>
<proteinExistence type="predicted"/>
<name>A0ABZ0SBV8_9GAMM</name>
<sequence>MALIQCPECEGKVSDQAPVCPHCGFPLAGPAAASPVTTDTTSMAPGAASGISQEPLSESAYPGKPYHWSDRIPVAFILFWGGMLIGVMGGGGDMTESLSGHGVQVAERTTIGWIAWGMVIGGIVWFVGKNLLSYLHYRNWKINRLHKEMIEDAEREEQASAGNTAAAHD</sequence>
<evidence type="ECO:0008006" key="5">
    <source>
        <dbReference type="Google" id="ProtNLM"/>
    </source>
</evidence>
<dbReference type="Proteomes" id="UP001432180">
    <property type="component" value="Chromosome"/>
</dbReference>
<reference evidence="3 4" key="1">
    <citation type="journal article" date="2023" name="Microorganisms">
        <title>Thiorhodovibrio frisius and Trv. litoralis spp. nov., Two Novel Members from a Clade of Fastidious Purple Sulfur Bacteria That Exhibit Unique Red-Shifted Light-Harvesting Capabilities.</title>
        <authorList>
            <person name="Methner A."/>
            <person name="Kuzyk S.B."/>
            <person name="Petersen J."/>
            <person name="Bauer S."/>
            <person name="Brinkmann H."/>
            <person name="Sichau K."/>
            <person name="Wanner G."/>
            <person name="Wolf J."/>
            <person name="Neumann-Schaal M."/>
            <person name="Henke P."/>
            <person name="Tank M."/>
            <person name="Sproer C."/>
            <person name="Bunk B."/>
            <person name="Overmann J."/>
        </authorList>
    </citation>
    <scope>NUCLEOTIDE SEQUENCE [LARGE SCALE GENOMIC DNA]</scope>
    <source>
        <strain evidence="3 4">DSM 6702</strain>
    </source>
</reference>